<comment type="caution">
    <text evidence="6">The sequence shown here is derived from an EMBL/GenBank/DDBJ whole genome shotgun (WGS) entry which is preliminary data.</text>
</comment>
<keyword evidence="3" id="KW-0804">Transcription</keyword>
<dbReference type="Proteomes" id="UP000577956">
    <property type="component" value="Unassembled WGS sequence"/>
</dbReference>
<dbReference type="Gene3D" id="1.10.260.40">
    <property type="entry name" value="lambda repressor-like DNA-binding domains"/>
    <property type="match status" value="1"/>
</dbReference>
<dbReference type="InterPro" id="IPR028082">
    <property type="entry name" value="Peripla_BP_I"/>
</dbReference>
<keyword evidence="1" id="KW-0805">Transcription regulation</keyword>
<dbReference type="SUPFAM" id="SSF53822">
    <property type="entry name" value="Periplasmic binding protein-like I"/>
    <property type="match status" value="1"/>
</dbReference>
<evidence type="ECO:0000313" key="8">
    <source>
        <dbReference type="Proteomes" id="UP000618382"/>
    </source>
</evidence>
<protein>
    <submittedName>
        <fullName evidence="6">LacI family transcriptional regulator</fullName>
    </submittedName>
    <submittedName>
        <fullName evidence="5">Ribose operon repressor RbsR</fullName>
    </submittedName>
</protein>
<dbReference type="PROSITE" id="PS00356">
    <property type="entry name" value="HTH_LACI_1"/>
    <property type="match status" value="1"/>
</dbReference>
<dbReference type="AlphaFoldDB" id="A0A7Y9FGE8"/>
<dbReference type="InterPro" id="IPR046335">
    <property type="entry name" value="LacI/GalR-like_sensor"/>
</dbReference>
<evidence type="ECO:0000256" key="2">
    <source>
        <dbReference type="ARBA" id="ARBA00023125"/>
    </source>
</evidence>
<dbReference type="PROSITE" id="PS50932">
    <property type="entry name" value="HTH_LACI_2"/>
    <property type="match status" value="1"/>
</dbReference>
<dbReference type="Proteomes" id="UP000618382">
    <property type="component" value="Unassembled WGS sequence"/>
</dbReference>
<dbReference type="PANTHER" id="PTHR30146">
    <property type="entry name" value="LACI-RELATED TRANSCRIPTIONAL REPRESSOR"/>
    <property type="match status" value="1"/>
</dbReference>
<reference evidence="5 8" key="2">
    <citation type="submission" date="2021-01" db="EMBL/GenBank/DDBJ databases">
        <title>Whole genome shotgun sequence of Cellulomonas oligotrophica NBRC 109435.</title>
        <authorList>
            <person name="Komaki H."/>
            <person name="Tamura T."/>
        </authorList>
    </citation>
    <scope>NUCLEOTIDE SEQUENCE [LARGE SCALE GENOMIC DNA]</scope>
    <source>
        <strain evidence="5 8">NBRC 109435</strain>
    </source>
</reference>
<dbReference type="EMBL" id="JACCBK010000001">
    <property type="protein sequence ID" value="NYD86774.1"/>
    <property type="molecule type" value="Genomic_DNA"/>
</dbReference>
<dbReference type="CDD" id="cd06267">
    <property type="entry name" value="PBP1_LacI_sugar_binding-like"/>
    <property type="match status" value="1"/>
</dbReference>
<sequence length="332" mass="33977">MARVTLADVAAHVGVSVMTVSNVVNGRLGRVSAPTAARVQDAVTALGYVPHGAARSLAARRTHLVGLLLPTRGTSLLGSPHDQTLVGALEVTLRRHDHHLLLRGVETAADVRDSVQRWSLDGIVVLGFTDDELATLDLPRGVPTVVVDAHDDAPGRGHVRSDDHEGGRLAGAHLAALGHRDVVLVGPLAGGSRVVAARLDGLRQGLGGGDVTALDAATTYDAGVAAAPRVLRDHPGATALVATADTLAAGLCRGLADAGRRVPGDLSVVGYDDAELARCVTPALTTVRQDVARKGEAAARLLLGAIGGAPGPRTEHVHVDLVVRASTAAPRA</sequence>
<dbReference type="CDD" id="cd01392">
    <property type="entry name" value="HTH_LacI"/>
    <property type="match status" value="1"/>
</dbReference>
<reference evidence="6 7" key="1">
    <citation type="submission" date="2020-07" db="EMBL/GenBank/DDBJ databases">
        <title>Sequencing the genomes of 1000 actinobacteria strains.</title>
        <authorList>
            <person name="Klenk H.-P."/>
        </authorList>
    </citation>
    <scope>NUCLEOTIDE SEQUENCE [LARGE SCALE GENOMIC DNA]</scope>
    <source>
        <strain evidence="6 7">DSM 24482</strain>
    </source>
</reference>
<keyword evidence="8" id="KW-1185">Reference proteome</keyword>
<dbReference type="Pfam" id="PF13377">
    <property type="entry name" value="Peripla_BP_3"/>
    <property type="match status" value="1"/>
</dbReference>
<name>A0A7Y9FGE8_9CELL</name>
<accession>A0A7Y9FGE8</accession>
<dbReference type="GO" id="GO:0003700">
    <property type="term" value="F:DNA-binding transcription factor activity"/>
    <property type="evidence" value="ECO:0007669"/>
    <property type="project" value="TreeGrafter"/>
</dbReference>
<gene>
    <name evidence="5" type="primary">rbsR</name>
    <name evidence="6" type="ORF">BKA21_002323</name>
    <name evidence="5" type="ORF">Col01nite_15990</name>
</gene>
<dbReference type="PANTHER" id="PTHR30146:SF153">
    <property type="entry name" value="LACTOSE OPERON REPRESSOR"/>
    <property type="match status" value="1"/>
</dbReference>
<dbReference type="InterPro" id="IPR010982">
    <property type="entry name" value="Lambda_DNA-bd_dom_sf"/>
</dbReference>
<evidence type="ECO:0000313" key="5">
    <source>
        <dbReference type="EMBL" id="GIG32440.1"/>
    </source>
</evidence>
<dbReference type="SUPFAM" id="SSF47413">
    <property type="entry name" value="lambda repressor-like DNA-binding domains"/>
    <property type="match status" value="1"/>
</dbReference>
<dbReference type="Pfam" id="PF00356">
    <property type="entry name" value="LacI"/>
    <property type="match status" value="1"/>
</dbReference>
<dbReference type="GO" id="GO:0000976">
    <property type="term" value="F:transcription cis-regulatory region binding"/>
    <property type="evidence" value="ECO:0007669"/>
    <property type="project" value="TreeGrafter"/>
</dbReference>
<evidence type="ECO:0000256" key="3">
    <source>
        <dbReference type="ARBA" id="ARBA00023163"/>
    </source>
</evidence>
<evidence type="ECO:0000313" key="7">
    <source>
        <dbReference type="Proteomes" id="UP000577956"/>
    </source>
</evidence>
<dbReference type="RefSeq" id="WP_140459289.1">
    <property type="nucleotide sequence ID" value="NZ_BAABFI010000001.1"/>
</dbReference>
<dbReference type="InterPro" id="IPR000843">
    <property type="entry name" value="HTH_LacI"/>
</dbReference>
<dbReference type="EMBL" id="BONN01000003">
    <property type="protein sequence ID" value="GIG32440.1"/>
    <property type="molecule type" value="Genomic_DNA"/>
</dbReference>
<organism evidence="6 7">
    <name type="scientific">Cellulomonas oligotrophica</name>
    <dbReference type="NCBI Taxonomy" id="931536"/>
    <lineage>
        <taxon>Bacteria</taxon>
        <taxon>Bacillati</taxon>
        <taxon>Actinomycetota</taxon>
        <taxon>Actinomycetes</taxon>
        <taxon>Micrococcales</taxon>
        <taxon>Cellulomonadaceae</taxon>
        <taxon>Cellulomonas</taxon>
    </lineage>
</organism>
<dbReference type="SMART" id="SM00354">
    <property type="entry name" value="HTH_LACI"/>
    <property type="match status" value="1"/>
</dbReference>
<dbReference type="Gene3D" id="3.40.50.2300">
    <property type="match status" value="2"/>
</dbReference>
<proteinExistence type="predicted"/>
<keyword evidence="2" id="KW-0238">DNA-binding</keyword>
<evidence type="ECO:0000256" key="1">
    <source>
        <dbReference type="ARBA" id="ARBA00023015"/>
    </source>
</evidence>
<evidence type="ECO:0000259" key="4">
    <source>
        <dbReference type="PROSITE" id="PS50932"/>
    </source>
</evidence>
<feature type="domain" description="HTH lacI-type" evidence="4">
    <location>
        <begin position="4"/>
        <end position="59"/>
    </location>
</feature>
<evidence type="ECO:0000313" key="6">
    <source>
        <dbReference type="EMBL" id="NYD86774.1"/>
    </source>
</evidence>